<keyword evidence="11 12" id="KW-0539">Nucleus</keyword>
<evidence type="ECO:0000259" key="14">
    <source>
        <dbReference type="SMART" id="SM00382"/>
    </source>
</evidence>
<feature type="region of interest" description="Disordered" evidence="13">
    <location>
        <begin position="4962"/>
        <end position="5046"/>
    </location>
</feature>
<dbReference type="FunFam" id="3.40.50.300:FF:001861">
    <property type="entry name" value="Midasin"/>
    <property type="match status" value="1"/>
</dbReference>
<dbReference type="FunFam" id="3.40.50.300:FF:000142">
    <property type="entry name" value="Midasin"/>
    <property type="match status" value="1"/>
</dbReference>
<dbReference type="GO" id="GO:0005524">
    <property type="term" value="F:ATP binding"/>
    <property type="evidence" value="ECO:0007669"/>
    <property type="project" value="UniProtKB-KW"/>
</dbReference>
<dbReference type="SUPFAM" id="SSF53300">
    <property type="entry name" value="vWA-like"/>
    <property type="match status" value="1"/>
</dbReference>
<dbReference type="SUPFAM" id="SSF103506">
    <property type="entry name" value="Mitochondrial carrier"/>
    <property type="match status" value="1"/>
</dbReference>
<feature type="compositionally biased region" description="Basic and acidic residues" evidence="13">
    <location>
        <begin position="4528"/>
        <end position="4538"/>
    </location>
</feature>
<feature type="compositionally biased region" description="Basic and acidic residues" evidence="13">
    <location>
        <begin position="4633"/>
        <end position="4653"/>
    </location>
</feature>
<dbReference type="CDD" id="cd00009">
    <property type="entry name" value="AAA"/>
    <property type="match status" value="2"/>
</dbReference>
<dbReference type="InterPro" id="IPR011704">
    <property type="entry name" value="ATPase_dyneun-rel_AAA"/>
</dbReference>
<dbReference type="EMBL" id="JAKUCV010004009">
    <property type="protein sequence ID" value="KAJ4836844.1"/>
    <property type="molecule type" value="Genomic_DNA"/>
</dbReference>
<name>A0A9Q0FU75_9ROSI</name>
<evidence type="ECO:0000256" key="10">
    <source>
        <dbReference type="ARBA" id="ARBA00023186"/>
    </source>
</evidence>
<feature type="compositionally biased region" description="Acidic residues" evidence="13">
    <location>
        <begin position="4734"/>
        <end position="4776"/>
    </location>
</feature>
<feature type="region of interest" description="Disordered" evidence="13">
    <location>
        <begin position="5065"/>
        <end position="5088"/>
    </location>
</feature>
<evidence type="ECO:0000313" key="16">
    <source>
        <dbReference type="Proteomes" id="UP001141552"/>
    </source>
</evidence>
<evidence type="ECO:0000256" key="6">
    <source>
        <dbReference type="ARBA" id="ARBA00022692"/>
    </source>
</evidence>
<keyword evidence="7 12" id="KW-0547">Nucleotide-binding</keyword>
<dbReference type="OrthoDB" id="5186at2759"/>
<protein>
    <recommendedName>
        <fullName evidence="5 12">Midasin</fullName>
    </recommendedName>
</protein>
<feature type="domain" description="AAA+ ATPase" evidence="14">
    <location>
        <begin position="677"/>
        <end position="929"/>
    </location>
</feature>
<dbReference type="FunFam" id="3.40.50.410:FF:000114">
    <property type="entry name" value="Midasin"/>
    <property type="match status" value="1"/>
</dbReference>
<organism evidence="15 16">
    <name type="scientific">Turnera subulata</name>
    <dbReference type="NCBI Taxonomy" id="218843"/>
    <lineage>
        <taxon>Eukaryota</taxon>
        <taxon>Viridiplantae</taxon>
        <taxon>Streptophyta</taxon>
        <taxon>Embryophyta</taxon>
        <taxon>Tracheophyta</taxon>
        <taxon>Spermatophyta</taxon>
        <taxon>Magnoliopsida</taxon>
        <taxon>eudicotyledons</taxon>
        <taxon>Gunneridae</taxon>
        <taxon>Pentapetalae</taxon>
        <taxon>rosids</taxon>
        <taxon>fabids</taxon>
        <taxon>Malpighiales</taxon>
        <taxon>Passifloraceae</taxon>
        <taxon>Turnera</taxon>
    </lineage>
</organism>
<evidence type="ECO:0000313" key="15">
    <source>
        <dbReference type="EMBL" id="KAJ4836844.1"/>
    </source>
</evidence>
<proteinExistence type="inferred from homology"/>
<evidence type="ECO:0000256" key="11">
    <source>
        <dbReference type="ARBA" id="ARBA00023242"/>
    </source>
</evidence>
<dbReference type="FunFam" id="3.40.50.300:FF:001384">
    <property type="entry name" value="Midasin"/>
    <property type="match status" value="1"/>
</dbReference>
<feature type="domain" description="AAA+ ATPase" evidence="14">
    <location>
        <begin position="352"/>
        <end position="488"/>
    </location>
</feature>
<feature type="compositionally biased region" description="Basic and acidic residues" evidence="13">
    <location>
        <begin position="4976"/>
        <end position="5006"/>
    </location>
</feature>
<dbReference type="GO" id="GO:0000027">
    <property type="term" value="P:ribosomal large subunit assembly"/>
    <property type="evidence" value="ECO:0007669"/>
    <property type="project" value="InterPro"/>
</dbReference>
<dbReference type="InterPro" id="IPR011703">
    <property type="entry name" value="ATPase_AAA-3"/>
</dbReference>
<dbReference type="Pfam" id="PF17865">
    <property type="entry name" value="AAA_lid_5"/>
    <property type="match status" value="1"/>
</dbReference>
<evidence type="ECO:0000256" key="1">
    <source>
        <dbReference type="ARBA" id="ARBA00004141"/>
    </source>
</evidence>
<dbReference type="InterPro" id="IPR012099">
    <property type="entry name" value="Midasin"/>
</dbReference>
<feature type="compositionally biased region" description="Basic and acidic residues" evidence="13">
    <location>
        <begin position="5019"/>
        <end position="5046"/>
    </location>
</feature>
<dbReference type="Pfam" id="PF17867">
    <property type="entry name" value="AAA_lid_7"/>
    <property type="match status" value="3"/>
</dbReference>
<evidence type="ECO:0000256" key="8">
    <source>
        <dbReference type="ARBA" id="ARBA00022840"/>
    </source>
</evidence>
<evidence type="ECO:0000256" key="5">
    <source>
        <dbReference type="ARBA" id="ARBA00017143"/>
    </source>
</evidence>
<accession>A0A9Q0FU75</accession>
<dbReference type="InterPro" id="IPR023395">
    <property type="entry name" value="MCP_dom_sf"/>
</dbReference>
<dbReference type="InterPro" id="IPR027417">
    <property type="entry name" value="P-loop_NTPase"/>
</dbReference>
<dbReference type="Gene3D" id="1.50.40.10">
    <property type="entry name" value="Mitochondrial carrier domain"/>
    <property type="match status" value="1"/>
</dbReference>
<dbReference type="SMART" id="SM00382">
    <property type="entry name" value="AAA"/>
    <property type="match status" value="5"/>
</dbReference>
<dbReference type="FunFam" id="3.40.50.300:FF:001368">
    <property type="entry name" value="Midasin"/>
    <property type="match status" value="1"/>
</dbReference>
<dbReference type="GO" id="GO:0000055">
    <property type="term" value="P:ribosomal large subunit export from nucleus"/>
    <property type="evidence" value="ECO:0007669"/>
    <property type="project" value="TreeGrafter"/>
</dbReference>
<feature type="domain" description="AAA+ ATPase" evidence="14">
    <location>
        <begin position="1371"/>
        <end position="1607"/>
    </location>
</feature>
<evidence type="ECO:0000256" key="7">
    <source>
        <dbReference type="ARBA" id="ARBA00022741"/>
    </source>
</evidence>
<comment type="function">
    <text evidence="12">Nuclear chaperone required for maturation and nuclear export of pre-60S ribosome subunits.</text>
</comment>
<dbReference type="InterPro" id="IPR025662">
    <property type="entry name" value="Sigma_54_int_dom_ATP-bd_1"/>
</dbReference>
<reference evidence="15" key="1">
    <citation type="submission" date="2022-02" db="EMBL/GenBank/DDBJ databases">
        <authorList>
            <person name="Henning P.M."/>
            <person name="McCubbin A.G."/>
            <person name="Shore J.S."/>
        </authorList>
    </citation>
    <scope>NUCLEOTIDE SEQUENCE</scope>
    <source>
        <strain evidence="15">F60SS</strain>
        <tissue evidence="15">Leaves</tissue>
    </source>
</reference>
<dbReference type="GO" id="GO:0016020">
    <property type="term" value="C:membrane"/>
    <property type="evidence" value="ECO:0007669"/>
    <property type="project" value="UniProtKB-SubCell"/>
</dbReference>
<dbReference type="InterPro" id="IPR041190">
    <property type="entry name" value="Midasin_AAA_lid_5"/>
</dbReference>
<dbReference type="InterPro" id="IPR018108">
    <property type="entry name" value="MCP_transmembrane"/>
</dbReference>
<comment type="subcellular location">
    <subcellularLocation>
        <location evidence="1">Membrane</location>
        <topology evidence="1">Multi-pass membrane protein</topology>
    </subcellularLocation>
    <subcellularLocation>
        <location evidence="2">Nucleus</location>
        <location evidence="2">Nucleolus</location>
    </subcellularLocation>
    <subcellularLocation>
        <location evidence="3">Nucleus</location>
        <location evidence="3">Nucleoplasm</location>
    </subcellularLocation>
</comment>
<keyword evidence="16" id="KW-1185">Reference proteome</keyword>
<evidence type="ECO:0000256" key="13">
    <source>
        <dbReference type="SAM" id="MobiDB-lite"/>
    </source>
</evidence>
<dbReference type="Gene3D" id="3.40.50.300">
    <property type="entry name" value="P-loop containing nucleotide triphosphate hydrolases"/>
    <property type="match status" value="7"/>
</dbReference>
<keyword evidence="9" id="KW-0472">Membrane</keyword>
<feature type="compositionally biased region" description="Basic and acidic residues" evidence="13">
    <location>
        <begin position="4895"/>
        <end position="4904"/>
    </location>
</feature>
<dbReference type="InterPro" id="IPR003593">
    <property type="entry name" value="AAA+_ATPase"/>
</dbReference>
<feature type="region of interest" description="Disordered" evidence="13">
    <location>
        <begin position="4528"/>
        <end position="4555"/>
    </location>
</feature>
<sequence length="5538" mass="625298">MSMDGSFSLQSAVERFLARCPALAGVKKFDDVAKKGHMVTEEDVLSLLPELFVHPDYTIPLIGCFRPLARRIVDRAVALLRHCNLRSDLEDTLVLEPGRYVEDGLVFVIEHYERCGRGLLLNELACLAFCRALDLAPNLLGSVSSYFKFAPPPFARMLRKDNAVRAELYEDATQYLCAVRISCRLLLLEPELFAKHWDWSCFLDVVLKSLNVDLGHAITDIRWCGIRILSTILNMNDKATGNLGVGDEEAASCLLRWEEFCQDVAVEKAGLFLEAPECKKLCYINGDIDFSQQNCQNDLGFSSQIMPQFHQTEPPFKSRKLMMWDGDSAGNPYVITSAVKRSFEMVLLAVSQKWPVLLYGPAGAGKTALISKLARDAGNQVLYIHMDDQIDGKTLIGGYVCTEQPGEFRWQPGSLVQAVVNGYWVVFEDINKAPSDVQSILWPLLEGASSFVTSHGEEIRVPESFRLFSTITTPKNDLSRHIEGGNLLSSLWRRVMIGPPSKDDLANIIKTLYPSLEPFAGKLIETLRQVNASSPHRLGGFQSGDLASFDPVGRFSLRDLLKWCKRIVGSAFRPTGDVLTTYQRAYIYQEAVDIFGASSISADNRVSAAKEIARMWAISGVDAANPSKPIIQVLGAELKIGRITLDCSGNQLSGQENLVKMRSSLHVLERIACSVKYNEPVLLVGETGTGKTTLVQNLAMMLGQKLTVLNLSQQSDVADLLGGFKPMDPQSICVPLYREFESLFTKSFSKEKNAAILTYLQRQLTGRNWKALLVGFKKCIDAQRKAKMGRSSSEKKRKKLLDEEAWEGFSMKVESAYTQVEASSGMMFSFVEGAFVTALRNGEWILLDEVNLAPPETLQRIIGVLEGEHGSLCLAERGDVSHLPRHPSFRIFGCMNPANDAGKRDLPYSLRSRFTEYFVDDVLDKEDLKLFINKFMEESQSNSELDKKITDFYETAKKNSEEKLQDGANQKPQYSLRSLYRALEYIREAKGKFGFQKAIYDGFCMFFLTLLDRPSAKIMNKMIIEKLLGGSKPPSVHFHAYLRVAEDFKSYDFLQKYVLTSSVEQQLENLARAVFIKRYPVLLQGPTSSGKTSLVQYLAARTGHEFVRINNHEHTDLQEYLGSYVSDAQGKLVFQEGVLVKAVRNGYWIVLDELNLAPSDVLEALNRLLDDNRELFVPELRETVRAHPNFMLFATQNPPTLYGGRKMLSRAFRNRFVEVHVDEIPDDELSTIIEKRCEIPGSRARLMVEIMKDLQLHRQSSKVFAGKHGFITPRDLFRWASRLKKFGDSKEVMAEHGYYLLADRLRDEREKLVVQEVLEKHLRVKIVKDKLYQESGNGRSLAGKDLQSFGNVILTESMRRLYFLIKHCYELHEPVLLVGETGGGKTTVCQLLSSKLGRTLRILNCHQYTETSDFLGGFYPVRERSRLMSEYKTTIEELKLSKAYTCFSEDSDISHDIGQAAATLRHLTSIASSYREGRVSCGDVTAQDLDNFERMNLILTQLHQKWQTIFVWQDGPLVQAMEHGDIFLIDEISLADDSVLERLNSVLEPERRLSLAEKGGSTVETVDAHQQFLVLATMNPGGDFGKKELSPALRNRFTEIWVPAVSDLRELRDIASERLSNQEFLYIVDAMSNFWDWFNQLQTGRMLTVRDLLSWVEFFNATKGSLGPDYAFLHGLFLVLLDGLSLGTGVSRRDAGILREKCLSFLLRQLKLKGDELHELSIMENYGWGDPGRAINISSQDAMQSDDIFGISPFFIRKGFEDCGAGGFEFLAPTTRRNALRVLRAMQLPKPVLLEGSPGVGKTSLVIALGRYSGHKVVRINLSEQTDLMDLLGSDLPVESNDGLKFAWSDGILLQALKEGSWVLLDELNLAPQSGLNAILDHRAEVFIPELGLTFKCPSSFRLFACQNPFSQGGGRKGLPKSFLNRFTKVYVDELVEDDYLSISGSLYPSIPRPVLSKLILFNKRLHEEVMLYRKFAQDGSPWEFNLRDVIRSCQIIKGAPNKSAMDCFLNILYVQRMRTEADRREVLRLYEEVFAVKPFINPYPRVQLDRESLIVGNCIIKRNTFQSSKASIGQLNIIPSIRHTLEAVAHCIQNQWLCILVGPPSSGKTSSVRLLATLTGNVLNELNLSSATDISELLGCFEQYNAFRNFRLVVAQMERYFNEYCSLQFEFSKVEFIKERKDTISKWLSFLSDADTYSLLSSSVYLGNWERVVSSLGLLIEIIKEIEWDVETNGLHVSWSHTELDRLVKAISNLQEGQHGTSFSAKFEWVTGLLIKAIENGEWIVLENANLCSPTVLDRINSLVETSGSITVNECGIVDGGPVVLHPHPNFRMFLTVNPSFGEISRAMRNRGVEIYVMQPYWLFDVGNDHMREEFELKDAKRFLVSSGIAFGKLVDCMAKAHIYATKEGRRFDVQITYLELGRWVQLFQQLLMNGNGPSWSLQMSWEHTYLSSFGESVGWDIISHGKLAFLTDTTVVESDWPVEYLLFLPGGWPMPLNLWDFIWHSRESSVKQNCMYLEYLVSQYEFGSRSSLHHVLSSASKSTSLMDVETLHGLMFPNASSSLIPRSEFDVKLAKKMLLFASNWSIEQATERDYKLYLLRLGSLRFNQRGLDHFFSSFLRLLTEEMKHPIWRSILDCRNQLVSVHGYNLQTKPLLSLELVDFTAPCDTSNLSCELLSKAVNSVGLLRLSYEQWSTESGHVYNTEALKFKPILKALKKLEKQILNKIVDCTSYDMLVKLYTDLIEAHMVFWNAVTSLGAEQLFFSWRSLMKNVLKLHDCFPEAVEQFIKSVKDHMIRSGLDEVINQSAVPSLLWTHGGHPILPSSADLYDKQKLLLELCESVWPTRANPYEQVNNSPLAAIASTNPELRFLALQGICMSSYITSICDEDDALVVQQLQDMHQMLLERFEHEKCKLEGKFRPNDHTILEESSACCALRHENFCGDFGTVTWHETVPIVDCTSFSLDMELLQKLQVVVLTDPRDTQLALGDVRNLLESAIKYSLTSSARPPQNFIPHQKLLWTIDAWGSVDAVDAKVISYVLELWFWWHSSLWSHGPFSLKNLKMDGYELPQPDILLQPVGTGTVIQILQSRQTIKDYVELALKLKVASYNFWQNSPPGSNLSSFLLSVARSLFEQIIFVHEKVFDAETFIKLKSMFCSLRKNMITQVDIKELSNLIETRETEEKATVLTASSNKKIRNPLPPTLIKPILAELYHNYASSDPYLRVGKAWLQIGELRFSLLLSFGDVDPAMKYSVKYSNLEERISSLQLDMKVRQECDYLAGWSPLRELNKNREEALARLEVERKRVRRKMVFRCNSKKFGALKKECSDFHQHIKQMVKLVDMMEALEVKEMLNQVCNWQETAACFIERLSDEYSEYIDVAQPVQVAVYEMKLGLSLILSVSSLKSILNAVEMDNVDQVMELVYSFMRFPRGYLFQSISSDVSDIPPNFWELELSMLEKMLSVLHQVNAENMDSALQLKATLHQNILLRVAHFVADARRIDNASFKMLDKIFHEFADLWMNMKVELKNKEGHEAQDYKFRTRAFRMASIVDVDISTLQPLAANDSFLEWQELLSEEECLEKEEAAQGNGNLEDEWNLMEETVMDNVIRTHNRLFGSPNLVLPAGMFHISNGERLSSFADSYRLGAGMIRGFGGLLASGLDAKLVPEHLLRLCLEHESQFGVPLKSSTYHNFYKDSNGPELAKMVNLLADLLNKIVIVLGEREDHPGLRKIMNAIEMLLAIPMGTPLAKALSGLQFLLNRIELLRESGSKFSLSGQLEPIISLVCKWKKLEFDSWPALLEEVQIQFDNNAMRELNLKILYNVFGYYIQFLPRILDYIETSRRNILMELKELVKLCHWERNEACISVENSKRTRQKLRKLIEKYTAILQQPLMLILKQEVEQIGSTFQSQQVVMPVDASKKKLAASKNVSNVMLLNDEDRSTWFHNWRAQVCVTVNNLERDWTSDLSFLDTKGVTGVTDQSLSSWSVCLMHDDDHWSALCQTVEKICRRIADCDDLWRESGKGVVKQRALADLLKLLENSGLHKHKFEMMKVSDDSNWLLIQPSYVSQHLLPNQSIISCSSYDVSTASESHYNHNESQDTDWKMANEFYFKSWASVQFLQSICLKPHKDLTLKQTRRSISFLNHLIVIQQSQRATAYSFAKHLKCLRRCVHMLGNLYSKPTGVDRRSTCECSLVQNHYAILKCMWKQKRLFDSLNTILVEESMLLRTVESAHLKSCESVRPDANHLLQFIEKCIPVVKGSKESLDNHLLGCAGGSQSLLPELSDEHTPCYFGAAGRLQPDVITKPMQQLVYKNFQVIKELEEQVLDFGKHDSNKTFVIQGLLAHIDDVLKRGKFLEGELDIDSIAERTKSTDLCEDPNCGNTHYSGLESEFQGALRVLFEQVVDVLRKQCTLTNECILSEETLGNITSWEYVFKSSMETLNLDGLYDNLIKTIYSAVKWTSCSYGENSCSTSHIGTSFMHLHLLFDLVLTMGDGLLEDLLAMNKTVAVMTHTLANVLASLFSKGFGIPSRDEADDASHDASQDASGTGMGEGSGLKDVSDQITDEDQLLGISKQPGEQEDASGEVPDTNNGIEMTDDFQAETYSISEDSEEEVDEDSEDEQVDSAMGEAGDGSEAVDEKPWDKEKDENPNTNEKYESGSSMAGHDTGDSELRGREDPSADIDDKPGELGEENEEVKDQDGTGDDEENQDGMSMDKEEAYADQTGLELDESSKKPNEDMDLDETKEEEDLDLKEEEGLDQEEEKCAEEDGEAAENRDDEDNNSHPADDENMDDVNNELVSEISEKPGPGSDSKETSEMELTASMEGVFGPGSSDVASDLMPVGAPSAQPNGDSQASESRNAAPDESITNTNGAYDDNNTEMDVIFSGSSRTGKFSVDQQKTHLPHEDSSSVPNTQLNPYRNVGNALEEWKERVKVSVDIQAEKAEVPGEMEEENANEYGYVSELEKGTAQALGPASTEQIDPHMDINKPEEDNHAAQRNDAVEMETDKQTSEQWLPTHSILKNKVEEKSSLPDLEKLPKEGPSEIDIHHDGDPAVLESVVSIKTSYSSGNSHWLSKLSPDESNQGNAQEPEEISLNLKGNAADLWRRYELVTTQLSQELAEQLRLIMEPTLASKLQGDYKTGKRINMKKVIPYIASHYRKDKIWLRRTRPNKRDYQVVIAVDDSQSMSETGCGNVAIEALVTVCRAMSQVEMGNLAVASFGKKGNIRLLHDFDHPFTGEAGTKIISNLTFSQENTIVDEPVVDLLKYLNNMLDTAVAKARLPSGHNPLQQLVLIIADGRFHEKEKLKRCVRDFLSQKRMVAFLLLDSPRDSAQGSIMDYMEASFVGGSPVPQFTKYLDSFPFPYYIVLRHIEALPRTLADLLRQNQLNFGGSCTASFLKRHGCTEIALVLHFMAFSISPHERISCSARISVMRRLVQPMIPPCRRPAPAAVASAPSYMWLLGHIYSKLMTNGFRAARHMTSKYANGIDAFRKIIRMDGVRGLYRGFGISILTYAPSPSNNMQSGGGFIFYSSTDGVGCYFCN</sequence>
<dbReference type="GO" id="GO:0030687">
    <property type="term" value="C:preribosome, large subunit precursor"/>
    <property type="evidence" value="ECO:0007669"/>
    <property type="project" value="TreeGrafter"/>
</dbReference>
<dbReference type="PANTHER" id="PTHR48103">
    <property type="entry name" value="MIDASIN-RELATED"/>
    <property type="match status" value="1"/>
</dbReference>
<evidence type="ECO:0000256" key="12">
    <source>
        <dbReference type="PIRNR" id="PIRNR010340"/>
    </source>
</evidence>
<dbReference type="GO" id="GO:0005730">
    <property type="term" value="C:nucleolus"/>
    <property type="evidence" value="ECO:0007669"/>
    <property type="project" value="UniProtKB-SubCell"/>
</dbReference>
<feature type="compositionally biased region" description="Polar residues" evidence="13">
    <location>
        <begin position="4905"/>
        <end position="4914"/>
    </location>
</feature>
<evidence type="ECO:0000256" key="2">
    <source>
        <dbReference type="ARBA" id="ARBA00004604"/>
    </source>
</evidence>
<dbReference type="Proteomes" id="UP001141552">
    <property type="component" value="Unassembled WGS sequence"/>
</dbReference>
<feature type="compositionally biased region" description="Polar residues" evidence="13">
    <location>
        <begin position="4882"/>
        <end position="4894"/>
    </location>
</feature>
<feature type="compositionally biased region" description="Polar residues" evidence="13">
    <location>
        <begin position="4843"/>
        <end position="4855"/>
    </location>
</feature>
<dbReference type="FunFam" id="3.40.50.300:FF:000582">
    <property type="entry name" value="Midasin"/>
    <property type="match status" value="1"/>
</dbReference>
<keyword evidence="10 12" id="KW-0143">Chaperone</keyword>
<comment type="caution">
    <text evidence="15">The sequence shown here is derived from an EMBL/GenBank/DDBJ whole genome shotgun (WGS) entry which is preliminary data.</text>
</comment>
<dbReference type="PROSITE" id="PS00675">
    <property type="entry name" value="SIGMA54_INTERACT_1"/>
    <property type="match status" value="1"/>
</dbReference>
<reference evidence="15" key="2">
    <citation type="journal article" date="2023" name="Plants (Basel)">
        <title>Annotation of the Turnera subulata (Passifloraceae) Draft Genome Reveals the S-Locus Evolved after the Divergence of Turneroideae from Passifloroideae in a Stepwise Manner.</title>
        <authorList>
            <person name="Henning P.M."/>
            <person name="Roalson E.H."/>
            <person name="Mir W."/>
            <person name="McCubbin A.G."/>
            <person name="Shore J.S."/>
        </authorList>
    </citation>
    <scope>NUCLEOTIDE SEQUENCE</scope>
    <source>
        <strain evidence="15">F60SS</strain>
    </source>
</reference>
<feature type="compositionally biased region" description="Acidic residues" evidence="13">
    <location>
        <begin position="4604"/>
        <end position="4619"/>
    </location>
</feature>
<feature type="region of interest" description="Disordered" evidence="13">
    <location>
        <begin position="4569"/>
        <end position="4915"/>
    </location>
</feature>
<dbReference type="PIRSF" id="PIRSF010340">
    <property type="entry name" value="Midasin"/>
    <property type="match status" value="1"/>
</dbReference>
<evidence type="ECO:0000256" key="4">
    <source>
        <dbReference type="ARBA" id="ARBA00007188"/>
    </source>
</evidence>
<keyword evidence="6" id="KW-0812">Transmembrane</keyword>
<comment type="similarity">
    <text evidence="4 12">Belongs to the midasin family.</text>
</comment>
<dbReference type="SUPFAM" id="SSF52540">
    <property type="entry name" value="P-loop containing nucleoside triphosphate hydrolases"/>
    <property type="match status" value="6"/>
</dbReference>
<dbReference type="Pfam" id="PF00153">
    <property type="entry name" value="Mito_carr"/>
    <property type="match status" value="1"/>
</dbReference>
<dbReference type="PANTHER" id="PTHR48103:SF2">
    <property type="entry name" value="MIDASIN"/>
    <property type="match status" value="1"/>
</dbReference>
<feature type="domain" description="AAA+ ATPase" evidence="14">
    <location>
        <begin position="1077"/>
        <end position="1222"/>
    </location>
</feature>
<dbReference type="GO" id="GO:0016887">
    <property type="term" value="F:ATP hydrolysis activity"/>
    <property type="evidence" value="ECO:0007669"/>
    <property type="project" value="InterPro"/>
</dbReference>
<feature type="compositionally biased region" description="Acidic residues" evidence="13">
    <location>
        <begin position="4685"/>
        <end position="4705"/>
    </location>
</feature>
<feature type="domain" description="AAA+ ATPase" evidence="14">
    <location>
        <begin position="1788"/>
        <end position="1972"/>
    </location>
</feature>
<dbReference type="Pfam" id="PF07726">
    <property type="entry name" value="AAA_3"/>
    <property type="match status" value="1"/>
</dbReference>
<keyword evidence="8 12" id="KW-0067">ATP-binding</keyword>
<feature type="compositionally biased region" description="Basic and acidic residues" evidence="13">
    <location>
        <begin position="4662"/>
        <end position="4684"/>
    </location>
</feature>
<dbReference type="InterPro" id="IPR040848">
    <property type="entry name" value="AAA_lid_7"/>
</dbReference>
<dbReference type="Pfam" id="PF07728">
    <property type="entry name" value="AAA_5"/>
    <property type="match status" value="6"/>
</dbReference>
<dbReference type="InterPro" id="IPR036465">
    <property type="entry name" value="vWFA_dom_sf"/>
</dbReference>
<gene>
    <name evidence="15" type="ORF">Tsubulata_018473</name>
</gene>
<evidence type="ECO:0000256" key="9">
    <source>
        <dbReference type="ARBA" id="ARBA00023136"/>
    </source>
</evidence>
<evidence type="ECO:0000256" key="3">
    <source>
        <dbReference type="ARBA" id="ARBA00004642"/>
    </source>
</evidence>
<dbReference type="GO" id="GO:0005654">
    <property type="term" value="C:nucleoplasm"/>
    <property type="evidence" value="ECO:0007669"/>
    <property type="project" value="UniProtKB-SubCell"/>
</dbReference>